<organism evidence="2 3">
    <name type="scientific">Planotetraspora mira</name>
    <dbReference type="NCBI Taxonomy" id="58121"/>
    <lineage>
        <taxon>Bacteria</taxon>
        <taxon>Bacillati</taxon>
        <taxon>Actinomycetota</taxon>
        <taxon>Actinomycetes</taxon>
        <taxon>Streptosporangiales</taxon>
        <taxon>Streptosporangiaceae</taxon>
        <taxon>Planotetraspora</taxon>
    </lineage>
</organism>
<accession>A0A8J3XA53</accession>
<dbReference type="RefSeq" id="WP_203956611.1">
    <property type="nucleotide sequence ID" value="NZ_BOOO01000036.1"/>
</dbReference>
<reference evidence="2 3" key="1">
    <citation type="submission" date="2021-01" db="EMBL/GenBank/DDBJ databases">
        <title>Whole genome shotgun sequence of Planotetraspora mira NBRC 15435.</title>
        <authorList>
            <person name="Komaki H."/>
            <person name="Tamura T."/>
        </authorList>
    </citation>
    <scope>NUCLEOTIDE SEQUENCE [LARGE SCALE GENOMIC DNA]</scope>
    <source>
        <strain evidence="2 3">NBRC 15435</strain>
    </source>
</reference>
<name>A0A8J3XA53_9ACTN</name>
<dbReference type="GO" id="GO:0003824">
    <property type="term" value="F:catalytic activity"/>
    <property type="evidence" value="ECO:0007669"/>
    <property type="project" value="InterPro"/>
</dbReference>
<evidence type="ECO:0000259" key="1">
    <source>
        <dbReference type="Pfam" id="PF00383"/>
    </source>
</evidence>
<dbReference type="AlphaFoldDB" id="A0A8J3XA53"/>
<comment type="caution">
    <text evidence="2">The sequence shown here is derived from an EMBL/GenBank/DDBJ whole genome shotgun (WGS) entry which is preliminary data.</text>
</comment>
<dbReference type="InterPro" id="IPR016193">
    <property type="entry name" value="Cytidine_deaminase-like"/>
</dbReference>
<dbReference type="SUPFAM" id="SSF53927">
    <property type="entry name" value="Cytidine deaminase-like"/>
    <property type="match status" value="1"/>
</dbReference>
<protein>
    <recommendedName>
        <fullName evidence="1">CMP/dCMP-type deaminase domain-containing protein</fullName>
    </recommendedName>
</protein>
<gene>
    <name evidence="2" type="ORF">Pmi06nite_61760</name>
</gene>
<keyword evidence="3" id="KW-1185">Reference proteome</keyword>
<evidence type="ECO:0000313" key="2">
    <source>
        <dbReference type="EMBL" id="GII32734.1"/>
    </source>
</evidence>
<feature type="domain" description="CMP/dCMP-type deaminase" evidence="1">
    <location>
        <begin position="15"/>
        <end position="52"/>
    </location>
</feature>
<dbReference type="Pfam" id="PF00383">
    <property type="entry name" value="dCMP_cyt_deam_1"/>
    <property type="match status" value="1"/>
</dbReference>
<dbReference type="Gene3D" id="3.40.140.10">
    <property type="entry name" value="Cytidine Deaminase, domain 2"/>
    <property type="match status" value="1"/>
</dbReference>
<sequence length="60" mass="6423">MEKGYQWATLHDANVIGEAIDECDGATLYITDEPCSSCLKLIRGAGVVRVVTPQGSVEVI</sequence>
<proteinExistence type="predicted"/>
<dbReference type="Proteomes" id="UP000650628">
    <property type="component" value="Unassembled WGS sequence"/>
</dbReference>
<dbReference type="InterPro" id="IPR002125">
    <property type="entry name" value="CMP_dCMP_dom"/>
</dbReference>
<dbReference type="EMBL" id="BOOO01000036">
    <property type="protein sequence ID" value="GII32734.1"/>
    <property type="molecule type" value="Genomic_DNA"/>
</dbReference>
<evidence type="ECO:0000313" key="3">
    <source>
        <dbReference type="Proteomes" id="UP000650628"/>
    </source>
</evidence>